<feature type="compositionally biased region" description="Polar residues" evidence="1">
    <location>
        <begin position="43"/>
        <end position="63"/>
    </location>
</feature>
<protein>
    <submittedName>
        <fullName evidence="3">Uncharacterized protein</fullName>
    </submittedName>
</protein>
<dbReference type="RefSeq" id="WP_042554120.1">
    <property type="nucleotide sequence ID" value="NZ_JXQW01000029.1"/>
</dbReference>
<sequence length="63" mass="6662">MHRQTVRYARNGALAAIGLYLVIATALLGMSMHGTPGARSDSPMPSNAHDTLPVTSTAMQTNH</sequence>
<keyword evidence="2" id="KW-0812">Transmembrane</keyword>
<dbReference type="Proteomes" id="UP000032068">
    <property type="component" value="Unassembled WGS sequence"/>
</dbReference>
<feature type="region of interest" description="Disordered" evidence="1">
    <location>
        <begin position="34"/>
        <end position="63"/>
    </location>
</feature>
<keyword evidence="2" id="KW-1133">Transmembrane helix</keyword>
<comment type="caution">
    <text evidence="3">The sequence shown here is derived from an EMBL/GenBank/DDBJ whole genome shotgun (WGS) entry which is preliminary data.</text>
</comment>
<evidence type="ECO:0000313" key="3">
    <source>
        <dbReference type="EMBL" id="KIQ00198.1"/>
    </source>
</evidence>
<name>A0A0D0J3V5_9PSED</name>
<proteinExistence type="predicted"/>
<dbReference type="AlphaFoldDB" id="A0A0D0J3V5"/>
<accession>A0A0D0J3V5</accession>
<organism evidence="3 4">
    <name type="scientific">Pseudomonas fulva</name>
    <dbReference type="NCBI Taxonomy" id="47880"/>
    <lineage>
        <taxon>Bacteria</taxon>
        <taxon>Pseudomonadati</taxon>
        <taxon>Pseudomonadota</taxon>
        <taxon>Gammaproteobacteria</taxon>
        <taxon>Pseudomonadales</taxon>
        <taxon>Pseudomonadaceae</taxon>
        <taxon>Pseudomonas</taxon>
    </lineage>
</organism>
<keyword evidence="2" id="KW-0472">Membrane</keyword>
<feature type="transmembrane region" description="Helical" evidence="2">
    <location>
        <begin position="12"/>
        <end position="32"/>
    </location>
</feature>
<reference evidence="3 4" key="1">
    <citation type="submission" date="2014-12" db="EMBL/GenBank/DDBJ databases">
        <title>16Stimator: statistical estimation of ribosomal gene copy numbers from draft genome assemblies.</title>
        <authorList>
            <person name="Perisin M.A."/>
            <person name="Vetter M."/>
            <person name="Gilbert J.A."/>
            <person name="Bergelson J."/>
        </authorList>
    </citation>
    <scope>NUCLEOTIDE SEQUENCE [LARGE SCALE GENOMIC DNA]</scope>
    <source>
        <strain evidence="3 4">MEJ086</strain>
    </source>
</reference>
<evidence type="ECO:0000313" key="4">
    <source>
        <dbReference type="Proteomes" id="UP000032068"/>
    </source>
</evidence>
<gene>
    <name evidence="3" type="ORF">RU08_12390</name>
</gene>
<dbReference type="OrthoDB" id="6901317at2"/>
<evidence type="ECO:0000256" key="1">
    <source>
        <dbReference type="SAM" id="MobiDB-lite"/>
    </source>
</evidence>
<dbReference type="EMBL" id="JXQW01000029">
    <property type="protein sequence ID" value="KIQ00198.1"/>
    <property type="molecule type" value="Genomic_DNA"/>
</dbReference>
<evidence type="ECO:0000256" key="2">
    <source>
        <dbReference type="SAM" id="Phobius"/>
    </source>
</evidence>